<proteinExistence type="predicted"/>
<dbReference type="CDD" id="cd00093">
    <property type="entry name" value="HTH_XRE"/>
    <property type="match status" value="1"/>
</dbReference>
<dbReference type="Pfam" id="PF25000">
    <property type="entry name" value="DUF7779"/>
    <property type="match status" value="1"/>
</dbReference>
<name>A0A4P6K455_KTERU</name>
<dbReference type="Pfam" id="PF13181">
    <property type="entry name" value="TPR_8"/>
    <property type="match status" value="1"/>
</dbReference>
<dbReference type="InterPro" id="IPR027417">
    <property type="entry name" value="P-loop_NTPase"/>
</dbReference>
<dbReference type="SMART" id="SM00530">
    <property type="entry name" value="HTH_XRE"/>
    <property type="match status" value="1"/>
</dbReference>
<dbReference type="Proteomes" id="UP000290365">
    <property type="component" value="Chromosome"/>
</dbReference>
<evidence type="ECO:0000256" key="1">
    <source>
        <dbReference type="ARBA" id="ARBA00022737"/>
    </source>
</evidence>
<dbReference type="OrthoDB" id="415148at2"/>
<dbReference type="Gene3D" id="1.25.40.10">
    <property type="entry name" value="Tetratricopeptide repeat domain"/>
    <property type="match status" value="3"/>
</dbReference>
<organism evidence="5 6">
    <name type="scientific">Ktedonosporobacter rubrisoli</name>
    <dbReference type="NCBI Taxonomy" id="2509675"/>
    <lineage>
        <taxon>Bacteria</taxon>
        <taxon>Bacillati</taxon>
        <taxon>Chloroflexota</taxon>
        <taxon>Ktedonobacteria</taxon>
        <taxon>Ktedonobacterales</taxon>
        <taxon>Ktedonosporobacteraceae</taxon>
        <taxon>Ktedonosporobacter</taxon>
    </lineage>
</organism>
<dbReference type="InterPro" id="IPR011990">
    <property type="entry name" value="TPR-like_helical_dom_sf"/>
</dbReference>
<dbReference type="PROSITE" id="PS50943">
    <property type="entry name" value="HTH_CROC1"/>
    <property type="match status" value="1"/>
</dbReference>
<dbReference type="NCBIfam" id="NF040586">
    <property type="entry name" value="FxSxx_TPR"/>
    <property type="match status" value="1"/>
</dbReference>
<dbReference type="EMBL" id="CP035758">
    <property type="protein sequence ID" value="QBD82600.1"/>
    <property type="molecule type" value="Genomic_DNA"/>
</dbReference>
<dbReference type="InterPro" id="IPR002182">
    <property type="entry name" value="NB-ARC"/>
</dbReference>
<sequence length="926" mass="103569">MRKRAVPGPKPRLRAQRLLRHWSQQELAEQLGTSVVTINRWERGVTAPSPYFRLKLCSLFGKTASELGLLPDELELEKADIASPDESALAASTPSQGFLPFRRNPFFTGRDGVLTQLHTLLQKNTAQIYALSGLGGIGKTQIAIEYVHRFRHAYQTVLWLRAESYDVLSADCLLFIKHSGLLKIIEVRQAEQPLEMVSFWLSKQSGWLLVLDNVEDEGLIEHFLPPFYAGHVLLTTRTQTLGPLAQMIDVKQMTQEESVVLLLRRAKLLPLQAQLRDISPEYIREANEICLQLAGVPLALDQAGAYIEETGCSLSDYLARYQRRRLSLLDRRGRWHMQHPASVVATISLCMERIEQSFPAAAELLRCCIFLPVESISEEFLMRGAAALGPILADMIGDPLALDEAIASLRTLSLLYRHAAARRLSVHSLVQVVLLDMLSEEERYVWIGRVVGAVQLAFPGARTVDDVQICEQLLPLIYACVDYIRQRKLISPESAQLLHKAGNYLLLRGRYAHAEEFLQQALIIYQQMPATVKPDIAPIYNDLGLAYEAQGKYQQAEAAYEQALPPGDEEQLLATPVMSDIFLNIGRLALQQGDYTRAEKELARALDLKEQRLGCEHAALMPDLHLLALLYYQQRKYAQSEASLQRAIAICQKALGEAHPGTLESYSNLTLMYSVEGKYAQAQELYQQTVAMLASICGNTDYFTLSGLRSLGLVYGLQGKYSQAETLLRQALAICQRTFGRLHSDTAEALSNLALIYRLQGGYERAAALLQEARQIYTEMFTAQHPSVAGCQYALGIVYGLQEKYEAAQEALRHAHEIYKRAFGPPHPEAVECLSALGVIYAVQAKYAKAEQLLLQALDSRMHSVGSAHADVANACYRLATLYLEQAKYDDALLYGQRALHIYEQALGKDHPQTLECLQLLDKLCS</sequence>
<dbReference type="PRINTS" id="PR00364">
    <property type="entry name" value="DISEASERSIST"/>
</dbReference>
<dbReference type="GO" id="GO:0043531">
    <property type="term" value="F:ADP binding"/>
    <property type="evidence" value="ECO:0007669"/>
    <property type="project" value="InterPro"/>
</dbReference>
<evidence type="ECO:0000256" key="2">
    <source>
        <dbReference type="ARBA" id="ARBA00022803"/>
    </source>
</evidence>
<dbReference type="InterPro" id="IPR001387">
    <property type="entry name" value="Cro/C1-type_HTH"/>
</dbReference>
<dbReference type="AlphaFoldDB" id="A0A4P6K455"/>
<dbReference type="PROSITE" id="PS50005">
    <property type="entry name" value="TPR"/>
    <property type="match status" value="3"/>
</dbReference>
<dbReference type="Pfam" id="PF13374">
    <property type="entry name" value="TPR_10"/>
    <property type="match status" value="1"/>
</dbReference>
<feature type="repeat" description="TPR" evidence="3">
    <location>
        <begin position="579"/>
        <end position="612"/>
    </location>
</feature>
<evidence type="ECO:0000313" key="5">
    <source>
        <dbReference type="EMBL" id="QBD82600.1"/>
    </source>
</evidence>
<dbReference type="InterPro" id="IPR019734">
    <property type="entry name" value="TPR_rpt"/>
</dbReference>
<feature type="repeat" description="TPR" evidence="3">
    <location>
        <begin position="873"/>
        <end position="906"/>
    </location>
</feature>
<dbReference type="RefSeq" id="WP_129893669.1">
    <property type="nucleotide sequence ID" value="NZ_CP035758.1"/>
</dbReference>
<reference evidence="5 6" key="1">
    <citation type="submission" date="2019-01" db="EMBL/GenBank/DDBJ databases">
        <title>Ktedonosporobacter rubrisoli SCAWS-G2.</title>
        <authorList>
            <person name="Huang Y."/>
            <person name="Yan B."/>
        </authorList>
    </citation>
    <scope>NUCLEOTIDE SEQUENCE [LARGE SCALE GENOMIC DNA]</scope>
    <source>
        <strain evidence="5 6">SCAWS-G2</strain>
    </source>
</reference>
<keyword evidence="2 3" id="KW-0802">TPR repeat</keyword>
<dbReference type="InterPro" id="IPR010982">
    <property type="entry name" value="Lambda_DNA-bd_dom_sf"/>
</dbReference>
<dbReference type="SMART" id="SM00028">
    <property type="entry name" value="TPR"/>
    <property type="match status" value="10"/>
</dbReference>
<dbReference type="Pfam" id="PF00931">
    <property type="entry name" value="NB-ARC"/>
    <property type="match status" value="1"/>
</dbReference>
<dbReference type="KEGG" id="kbs:EPA93_44205"/>
<protein>
    <submittedName>
        <fullName evidence="5">Tetratricopeptide repeat protein</fullName>
    </submittedName>
</protein>
<keyword evidence="1" id="KW-0677">Repeat</keyword>
<evidence type="ECO:0000259" key="4">
    <source>
        <dbReference type="PROSITE" id="PS50943"/>
    </source>
</evidence>
<feature type="repeat" description="TPR" evidence="3">
    <location>
        <begin position="537"/>
        <end position="570"/>
    </location>
</feature>
<dbReference type="SUPFAM" id="SSF48452">
    <property type="entry name" value="TPR-like"/>
    <property type="match status" value="2"/>
</dbReference>
<dbReference type="Gene3D" id="3.40.50.300">
    <property type="entry name" value="P-loop containing nucleotide triphosphate hydrolases"/>
    <property type="match status" value="1"/>
</dbReference>
<dbReference type="InterPro" id="IPR056681">
    <property type="entry name" value="DUF7779"/>
</dbReference>
<dbReference type="SUPFAM" id="SSF52540">
    <property type="entry name" value="P-loop containing nucleoside triphosphate hydrolases"/>
    <property type="match status" value="1"/>
</dbReference>
<dbReference type="Pfam" id="PF01381">
    <property type="entry name" value="HTH_3"/>
    <property type="match status" value="1"/>
</dbReference>
<dbReference type="Gene3D" id="1.10.260.40">
    <property type="entry name" value="lambda repressor-like DNA-binding domains"/>
    <property type="match status" value="1"/>
</dbReference>
<evidence type="ECO:0000313" key="6">
    <source>
        <dbReference type="Proteomes" id="UP000290365"/>
    </source>
</evidence>
<dbReference type="PANTHER" id="PTHR45641">
    <property type="entry name" value="TETRATRICOPEPTIDE REPEAT PROTEIN (AFU_ORTHOLOGUE AFUA_6G03870)"/>
    <property type="match status" value="1"/>
</dbReference>
<dbReference type="PROSITE" id="PS50293">
    <property type="entry name" value="TPR_REGION"/>
    <property type="match status" value="1"/>
</dbReference>
<dbReference type="Pfam" id="PF13424">
    <property type="entry name" value="TPR_12"/>
    <property type="match status" value="4"/>
</dbReference>
<dbReference type="PANTHER" id="PTHR45641:SF19">
    <property type="entry name" value="NEPHROCYSTIN-3"/>
    <property type="match status" value="1"/>
</dbReference>
<gene>
    <name evidence="5" type="ORF">EPA93_44205</name>
</gene>
<dbReference type="GO" id="GO:0003677">
    <property type="term" value="F:DNA binding"/>
    <property type="evidence" value="ECO:0007669"/>
    <property type="project" value="InterPro"/>
</dbReference>
<accession>A0A4P6K455</accession>
<evidence type="ECO:0000256" key="3">
    <source>
        <dbReference type="PROSITE-ProRule" id="PRU00339"/>
    </source>
</evidence>
<feature type="domain" description="HTH cro/C1-type" evidence="4">
    <location>
        <begin position="13"/>
        <end position="67"/>
    </location>
</feature>
<keyword evidence="6" id="KW-1185">Reference proteome</keyword>
<dbReference type="SUPFAM" id="SSF47413">
    <property type="entry name" value="lambda repressor-like DNA-binding domains"/>
    <property type="match status" value="1"/>
</dbReference>